<name>W8BPR9_CERCA</name>
<sequence length="208" mass="22175">SQLKQPHQPNNKSNYNNSNANHNNTHGICNNNSNGIITSNNSYAMPTETFLLKQKAAAMLAATSHINCNNTNTSSNTSAPAIVVVRKKPLSPLQIITRPLTTTITTTTTSSTSRPQGVLSTTAHQLSHQHNALSPQQPSDIGVKHSPLRAPPPLSPFSSTARSPLSPCTSPHYVRPTKASRLRAAAFGESTHTQAGNVVARSTSEEVL</sequence>
<organism evidence="2">
    <name type="scientific">Ceratitis capitata</name>
    <name type="common">Mediterranean fruit fly</name>
    <name type="synonym">Tephritis capitata</name>
    <dbReference type="NCBI Taxonomy" id="7213"/>
    <lineage>
        <taxon>Eukaryota</taxon>
        <taxon>Metazoa</taxon>
        <taxon>Ecdysozoa</taxon>
        <taxon>Arthropoda</taxon>
        <taxon>Hexapoda</taxon>
        <taxon>Insecta</taxon>
        <taxon>Pterygota</taxon>
        <taxon>Neoptera</taxon>
        <taxon>Endopterygota</taxon>
        <taxon>Diptera</taxon>
        <taxon>Brachycera</taxon>
        <taxon>Muscomorpha</taxon>
        <taxon>Tephritoidea</taxon>
        <taxon>Tephritidae</taxon>
        <taxon>Ceratitis</taxon>
        <taxon>Ceratitis</taxon>
    </lineage>
</organism>
<feature type="region of interest" description="Disordered" evidence="1">
    <location>
        <begin position="152"/>
        <end position="176"/>
    </location>
</feature>
<feature type="non-terminal residue" evidence="2">
    <location>
        <position position="1"/>
    </location>
</feature>
<feature type="region of interest" description="Disordered" evidence="1">
    <location>
        <begin position="188"/>
        <end position="208"/>
    </location>
</feature>
<feature type="compositionally biased region" description="Low complexity" evidence="1">
    <location>
        <begin position="10"/>
        <end position="27"/>
    </location>
</feature>
<accession>W8BPR9</accession>
<dbReference type="EMBL" id="GAMC01007762">
    <property type="protein sequence ID" value="JAB98793.1"/>
    <property type="molecule type" value="mRNA"/>
</dbReference>
<reference evidence="2" key="2">
    <citation type="journal article" date="2014" name="BMC Genomics">
        <title>A genomic perspective to assessing quality of mass-reared SIT flies used in Mediterranean fruit fly (Ceratitis capitata) eradication in California.</title>
        <authorList>
            <person name="Calla B."/>
            <person name="Hall B."/>
            <person name="Hou S."/>
            <person name="Geib S.M."/>
        </authorList>
    </citation>
    <scope>NUCLEOTIDE SEQUENCE</scope>
</reference>
<evidence type="ECO:0000313" key="2">
    <source>
        <dbReference type="EMBL" id="JAB98793.1"/>
    </source>
</evidence>
<feature type="region of interest" description="Disordered" evidence="1">
    <location>
        <begin position="1"/>
        <end position="27"/>
    </location>
</feature>
<evidence type="ECO:0000256" key="1">
    <source>
        <dbReference type="SAM" id="MobiDB-lite"/>
    </source>
</evidence>
<protein>
    <submittedName>
        <fullName evidence="2">Uncharacterized protein</fullName>
    </submittedName>
</protein>
<feature type="compositionally biased region" description="Polar residues" evidence="1">
    <location>
        <begin position="190"/>
        <end position="202"/>
    </location>
</feature>
<dbReference type="OrthoDB" id="28894at2759"/>
<feature type="compositionally biased region" description="Polar residues" evidence="1">
    <location>
        <begin position="156"/>
        <end position="169"/>
    </location>
</feature>
<reference evidence="2" key="1">
    <citation type="submission" date="2013-07" db="EMBL/GenBank/DDBJ databases">
        <authorList>
            <person name="Geib S."/>
        </authorList>
    </citation>
    <scope>NUCLEOTIDE SEQUENCE</scope>
</reference>
<proteinExistence type="evidence at transcript level"/>
<dbReference type="AlphaFoldDB" id="W8BPR9"/>